<proteinExistence type="predicted"/>
<sequence>MRVLLVQGAASDITMAATHELFVGTPADRPRDLPIHRLLITDTLNQEPTPPM</sequence>
<evidence type="ECO:0000313" key="1">
    <source>
        <dbReference type="EMBL" id="GAA4507750.1"/>
    </source>
</evidence>
<name>A0ABP8QP61_9ACTN</name>
<comment type="caution">
    <text evidence="1">The sequence shown here is derived from an EMBL/GenBank/DDBJ whole genome shotgun (WGS) entry which is preliminary data.</text>
</comment>
<accession>A0ABP8QP61</accession>
<dbReference type="RefSeq" id="WP_345470617.1">
    <property type="nucleotide sequence ID" value="NZ_BAABHF010000041.1"/>
</dbReference>
<evidence type="ECO:0000313" key="2">
    <source>
        <dbReference type="Proteomes" id="UP001500503"/>
    </source>
</evidence>
<dbReference type="InterPro" id="IPR029057">
    <property type="entry name" value="PRTase-like"/>
</dbReference>
<evidence type="ECO:0008006" key="3">
    <source>
        <dbReference type="Google" id="ProtNLM"/>
    </source>
</evidence>
<dbReference type="EMBL" id="BAABHF010000041">
    <property type="protein sequence ID" value="GAA4507750.1"/>
    <property type="molecule type" value="Genomic_DNA"/>
</dbReference>
<protein>
    <recommendedName>
        <fullName evidence="3">AraC family transcriptional regulator</fullName>
    </recommendedName>
</protein>
<gene>
    <name evidence="1" type="ORF">GCM10023191_066600</name>
</gene>
<dbReference type="Gene3D" id="3.40.50.2020">
    <property type="match status" value="1"/>
</dbReference>
<reference evidence="2" key="1">
    <citation type="journal article" date="2019" name="Int. J. Syst. Evol. Microbiol.">
        <title>The Global Catalogue of Microorganisms (GCM) 10K type strain sequencing project: providing services to taxonomists for standard genome sequencing and annotation.</title>
        <authorList>
            <consortium name="The Broad Institute Genomics Platform"/>
            <consortium name="The Broad Institute Genome Sequencing Center for Infectious Disease"/>
            <person name="Wu L."/>
            <person name="Ma J."/>
        </authorList>
    </citation>
    <scope>NUCLEOTIDE SEQUENCE [LARGE SCALE GENOMIC DNA]</scope>
    <source>
        <strain evidence="2">JCM 17933</strain>
    </source>
</reference>
<dbReference type="Proteomes" id="UP001500503">
    <property type="component" value="Unassembled WGS sequence"/>
</dbReference>
<keyword evidence="2" id="KW-1185">Reference proteome</keyword>
<organism evidence="1 2">
    <name type="scientific">Actinoallomurus oryzae</name>
    <dbReference type="NCBI Taxonomy" id="502180"/>
    <lineage>
        <taxon>Bacteria</taxon>
        <taxon>Bacillati</taxon>
        <taxon>Actinomycetota</taxon>
        <taxon>Actinomycetes</taxon>
        <taxon>Streptosporangiales</taxon>
        <taxon>Thermomonosporaceae</taxon>
        <taxon>Actinoallomurus</taxon>
    </lineage>
</organism>